<dbReference type="PANTHER" id="PTHR11895">
    <property type="entry name" value="TRANSAMIDASE"/>
    <property type="match status" value="1"/>
</dbReference>
<evidence type="ECO:0000313" key="2">
    <source>
        <dbReference type="EMBL" id="SDE27845.1"/>
    </source>
</evidence>
<keyword evidence="3" id="KW-1185">Reference proteome</keyword>
<dbReference type="STRING" id="282683.SAMN04488105_102251"/>
<protein>
    <submittedName>
        <fullName evidence="2">Amidase</fullName>
    </submittedName>
</protein>
<sequence>MDARAWRQRADELFETLKLCMLFGAYAAKCHGKRFYGKAVNLSRSLRAAYNAALETYDVLLMPTVPMTAMPLPGPDAPREEILQRAFEMLPNTAPFDISHHPAISLPCGMVDGLPVGLQLVGRFRDEATLYRVADAFETATDWKTL</sequence>
<dbReference type="InterPro" id="IPR023631">
    <property type="entry name" value="Amidase_dom"/>
</dbReference>
<organism evidence="2 3">
    <name type="scientific">Salipiger thiooxidans</name>
    <dbReference type="NCBI Taxonomy" id="282683"/>
    <lineage>
        <taxon>Bacteria</taxon>
        <taxon>Pseudomonadati</taxon>
        <taxon>Pseudomonadota</taxon>
        <taxon>Alphaproteobacteria</taxon>
        <taxon>Rhodobacterales</taxon>
        <taxon>Roseobacteraceae</taxon>
        <taxon>Salipiger</taxon>
    </lineage>
</organism>
<dbReference type="InterPro" id="IPR036928">
    <property type="entry name" value="AS_sf"/>
</dbReference>
<dbReference type="GO" id="GO:0003824">
    <property type="term" value="F:catalytic activity"/>
    <property type="evidence" value="ECO:0007669"/>
    <property type="project" value="InterPro"/>
</dbReference>
<accession>A0A1G7BNW6</accession>
<dbReference type="EMBL" id="FNAV01000002">
    <property type="protein sequence ID" value="SDE27845.1"/>
    <property type="molecule type" value="Genomic_DNA"/>
</dbReference>
<gene>
    <name evidence="2" type="ORF">SAMN04488105_102251</name>
</gene>
<evidence type="ECO:0000313" key="3">
    <source>
        <dbReference type="Proteomes" id="UP000198994"/>
    </source>
</evidence>
<dbReference type="Proteomes" id="UP000198994">
    <property type="component" value="Unassembled WGS sequence"/>
</dbReference>
<feature type="domain" description="Amidase" evidence="1">
    <location>
        <begin position="9"/>
        <end position="130"/>
    </location>
</feature>
<name>A0A1G7BNW6_9RHOB</name>
<dbReference type="Gene3D" id="3.90.1300.10">
    <property type="entry name" value="Amidase signature (AS) domain"/>
    <property type="match status" value="1"/>
</dbReference>
<dbReference type="InterPro" id="IPR000120">
    <property type="entry name" value="Amidase"/>
</dbReference>
<dbReference type="Pfam" id="PF01425">
    <property type="entry name" value="Amidase"/>
    <property type="match status" value="1"/>
</dbReference>
<proteinExistence type="predicted"/>
<dbReference type="AlphaFoldDB" id="A0A1G7BNW6"/>
<reference evidence="3" key="1">
    <citation type="submission" date="2016-10" db="EMBL/GenBank/DDBJ databases">
        <authorList>
            <person name="Varghese N."/>
            <person name="Submissions S."/>
        </authorList>
    </citation>
    <scope>NUCLEOTIDE SEQUENCE [LARGE SCALE GENOMIC DNA]</scope>
    <source>
        <strain evidence="3">DSM 10146</strain>
    </source>
</reference>
<evidence type="ECO:0000259" key="1">
    <source>
        <dbReference type="Pfam" id="PF01425"/>
    </source>
</evidence>
<dbReference type="PANTHER" id="PTHR11895:SF170">
    <property type="entry name" value="AMIDASE"/>
    <property type="match status" value="1"/>
</dbReference>
<dbReference type="SUPFAM" id="SSF75304">
    <property type="entry name" value="Amidase signature (AS) enzymes"/>
    <property type="match status" value="1"/>
</dbReference>